<dbReference type="PROSITE" id="PS50081">
    <property type="entry name" value="ZF_DAG_PE_2"/>
    <property type="match status" value="1"/>
</dbReference>
<dbReference type="SMART" id="SM00109">
    <property type="entry name" value="C1"/>
    <property type="match status" value="1"/>
</dbReference>
<dbReference type="GO" id="GO:0004674">
    <property type="term" value="F:protein serine/threonine kinase activity"/>
    <property type="evidence" value="ECO:0007669"/>
    <property type="project" value="UniProtKB-KW"/>
</dbReference>
<keyword evidence="1" id="KW-0479">Metal-binding</keyword>
<dbReference type="PANTHER" id="PTHR22968:SF24">
    <property type="entry name" value="SERINE_THREONINE-PROTEIN KINASE"/>
    <property type="match status" value="1"/>
</dbReference>
<evidence type="ECO:0000256" key="1">
    <source>
        <dbReference type="ARBA" id="ARBA00022723"/>
    </source>
</evidence>
<keyword evidence="2" id="KW-0862">Zinc</keyword>
<dbReference type="PANTHER" id="PTHR22968">
    <property type="entry name" value="PROTEIN KINASE C, MU"/>
    <property type="match status" value="1"/>
</dbReference>
<evidence type="ECO:0000259" key="3">
    <source>
        <dbReference type="PROSITE" id="PS50081"/>
    </source>
</evidence>
<dbReference type="GO" id="GO:0008270">
    <property type="term" value="F:zinc ion binding"/>
    <property type="evidence" value="ECO:0007669"/>
    <property type="project" value="UniProtKB-KW"/>
</dbReference>
<dbReference type="InterPro" id="IPR002219">
    <property type="entry name" value="PKC_DAG/PE"/>
</dbReference>
<dbReference type="GO" id="GO:0005829">
    <property type="term" value="C:cytosol"/>
    <property type="evidence" value="ECO:0007669"/>
    <property type="project" value="TreeGrafter"/>
</dbReference>
<keyword evidence="4" id="KW-0418">Kinase</keyword>
<evidence type="ECO:0000256" key="2">
    <source>
        <dbReference type="ARBA" id="ARBA00022833"/>
    </source>
</evidence>
<sequence length="158" mass="18437">MDLLHFIRNTTFNKDGKQYNTTIQRYKTIIKIGQIQPINTSPLRKSSILLGKPLWSQQVIEKPLEVPHTFELRRSAKPIVCQNCHRLLHGLFRQGLQCKDCKLWVHKKCATSIPNNCDGEQFSQEDNPIKGKYDGLIFFNALYFIKRFHAIGSLYEFK</sequence>
<accession>A0A094ZS07</accession>
<dbReference type="GO" id="GO:0007200">
    <property type="term" value="P:phospholipase C-activating G protein-coupled receptor signaling pathway"/>
    <property type="evidence" value="ECO:0007669"/>
    <property type="project" value="TreeGrafter"/>
</dbReference>
<dbReference type="Pfam" id="PF00130">
    <property type="entry name" value="C1_1"/>
    <property type="match status" value="1"/>
</dbReference>
<protein>
    <submittedName>
        <fullName evidence="4">Serine/threonine-protein kinase D2</fullName>
    </submittedName>
</protein>
<dbReference type="InterPro" id="IPR046349">
    <property type="entry name" value="C1-like_sf"/>
</dbReference>
<organism evidence="4">
    <name type="scientific">Schistosoma haematobium</name>
    <name type="common">Blood fluke</name>
    <dbReference type="NCBI Taxonomy" id="6185"/>
    <lineage>
        <taxon>Eukaryota</taxon>
        <taxon>Metazoa</taxon>
        <taxon>Spiralia</taxon>
        <taxon>Lophotrochozoa</taxon>
        <taxon>Platyhelminthes</taxon>
        <taxon>Trematoda</taxon>
        <taxon>Digenea</taxon>
        <taxon>Strigeidida</taxon>
        <taxon>Schistosomatoidea</taxon>
        <taxon>Schistosomatidae</taxon>
        <taxon>Schistosoma</taxon>
    </lineage>
</organism>
<feature type="domain" description="Phorbol-ester/DAG-type" evidence="3">
    <location>
        <begin position="67"/>
        <end position="117"/>
    </location>
</feature>
<dbReference type="PRINTS" id="PR00008">
    <property type="entry name" value="DAGPEDOMAIN"/>
</dbReference>
<dbReference type="Gene3D" id="3.30.60.20">
    <property type="match status" value="1"/>
</dbReference>
<dbReference type="GO" id="GO:0035556">
    <property type="term" value="P:intracellular signal transduction"/>
    <property type="evidence" value="ECO:0007669"/>
    <property type="project" value="TreeGrafter"/>
</dbReference>
<dbReference type="EMBL" id="KL250720">
    <property type="protein sequence ID" value="KGB35839.1"/>
    <property type="molecule type" value="Genomic_DNA"/>
</dbReference>
<reference evidence="4" key="1">
    <citation type="journal article" date="2012" name="Nat. Genet.">
        <title>Whole-genome sequence of Schistosoma haematobium.</title>
        <authorList>
            <person name="Young N.D."/>
            <person name="Jex A.R."/>
            <person name="Li B."/>
            <person name="Liu S."/>
            <person name="Yang L."/>
            <person name="Xiong Z."/>
            <person name="Li Y."/>
            <person name="Cantacessi C."/>
            <person name="Hall R.S."/>
            <person name="Xu X."/>
            <person name="Chen F."/>
            <person name="Wu X."/>
            <person name="Zerlotini A."/>
            <person name="Oliveira G."/>
            <person name="Hofmann A."/>
            <person name="Zhang G."/>
            <person name="Fang X."/>
            <person name="Kang Y."/>
            <person name="Campbell B.E."/>
            <person name="Loukas A."/>
            <person name="Ranganathan S."/>
            <person name="Rollinson D."/>
            <person name="Rinaldi G."/>
            <person name="Brindley P.J."/>
            <person name="Yang H."/>
            <person name="Wang J."/>
            <person name="Wang J."/>
            <person name="Gasser R.B."/>
        </authorList>
    </citation>
    <scope>NUCLEOTIDE SEQUENCE [LARGE SCALE GENOMIC DNA]</scope>
</reference>
<keyword evidence="4" id="KW-0808">Transferase</keyword>
<name>A0A094ZS07_SCHHA</name>
<dbReference type="SUPFAM" id="SSF57889">
    <property type="entry name" value="Cysteine-rich domain"/>
    <property type="match status" value="1"/>
</dbReference>
<dbReference type="InterPro" id="IPR020454">
    <property type="entry name" value="DAG/PE-bd"/>
</dbReference>
<dbReference type="AlphaFoldDB" id="A0A094ZS07"/>
<dbReference type="PROSITE" id="PS00479">
    <property type="entry name" value="ZF_DAG_PE_1"/>
    <property type="match status" value="1"/>
</dbReference>
<proteinExistence type="predicted"/>
<gene>
    <name evidence="4" type="ORF">MS3_04110</name>
</gene>
<dbReference type="GO" id="GO:0016020">
    <property type="term" value="C:membrane"/>
    <property type="evidence" value="ECO:0007669"/>
    <property type="project" value="UniProtKB-SubCell"/>
</dbReference>
<evidence type="ECO:0000313" key="4">
    <source>
        <dbReference type="EMBL" id="KGB35839.1"/>
    </source>
</evidence>